<keyword evidence="1" id="KW-0812">Transmembrane</keyword>
<comment type="caution">
    <text evidence="2">The sequence shown here is derived from an EMBL/GenBank/DDBJ whole genome shotgun (WGS) entry which is preliminary data.</text>
</comment>
<dbReference type="EMBL" id="AFCW01001812">
    <property type="protein sequence ID" value="EHC99568.1"/>
    <property type="molecule type" value="Genomic_DNA"/>
</dbReference>
<keyword evidence="1" id="KW-0472">Membrane</keyword>
<feature type="transmembrane region" description="Helical" evidence="1">
    <location>
        <begin position="12"/>
        <end position="30"/>
    </location>
</feature>
<accession>G5S0V7</accession>
<protein>
    <submittedName>
        <fullName evidence="2">Uncharacterized protein</fullName>
    </submittedName>
</protein>
<dbReference type="AlphaFoldDB" id="G5S0V7"/>
<name>G5S0V7_SALET</name>
<evidence type="ECO:0000313" key="3">
    <source>
        <dbReference type="Proteomes" id="UP000004776"/>
    </source>
</evidence>
<proteinExistence type="predicted"/>
<evidence type="ECO:0000313" key="2">
    <source>
        <dbReference type="EMBL" id="EHC99568.1"/>
    </source>
</evidence>
<dbReference type="Proteomes" id="UP000004776">
    <property type="component" value="Unassembled WGS sequence"/>
</dbReference>
<reference evidence="2 3" key="1">
    <citation type="journal article" date="2011" name="BMC Genomics">
        <title>Genome sequencing reveals diversification of virulence factor content and possible host adaptation in distinct subpopulations of Salmonella enterica.</title>
        <authorList>
            <person name="den Bakker H.C."/>
            <person name="Moreno Switt A.I."/>
            <person name="Govoni G."/>
            <person name="Cummings C.A."/>
            <person name="Ranieri M.L."/>
            <person name="Degoricija L."/>
            <person name="Hoelzer K."/>
            <person name="Rodriguez-Rivera L.D."/>
            <person name="Brown S."/>
            <person name="Bolchacova E."/>
            <person name="Furtado M.R."/>
            <person name="Wiedmann M."/>
        </authorList>
    </citation>
    <scope>NUCLEOTIDE SEQUENCE [LARGE SCALE GENOMIC DNA]</scope>
    <source>
        <strain evidence="2 3">R8-2977</strain>
    </source>
</reference>
<organism evidence="2 3">
    <name type="scientific">Salmonella enterica subsp. enterica serovar Urbana str. R8-2977</name>
    <dbReference type="NCBI Taxonomy" id="913084"/>
    <lineage>
        <taxon>Bacteria</taxon>
        <taxon>Pseudomonadati</taxon>
        <taxon>Pseudomonadota</taxon>
        <taxon>Gammaproteobacteria</taxon>
        <taxon>Enterobacterales</taxon>
        <taxon>Enterobacteriaceae</taxon>
        <taxon>Salmonella</taxon>
    </lineage>
</organism>
<keyword evidence="1" id="KW-1133">Transmembrane helix</keyword>
<feature type="non-terminal residue" evidence="2">
    <location>
        <position position="36"/>
    </location>
</feature>
<evidence type="ECO:0000256" key="1">
    <source>
        <dbReference type="SAM" id="Phobius"/>
    </source>
</evidence>
<sequence>MINSVNYHLNRLMMFIFWGCYIKNSINLLLNQMHFF</sequence>
<gene>
    <name evidence="2" type="ORF">LTSEURB_4820</name>
</gene>